<organism evidence="3 4">
    <name type="scientific">Leptonychotes weddellii</name>
    <name type="common">Weddell seal</name>
    <name type="synonym">Otaria weddellii</name>
    <dbReference type="NCBI Taxonomy" id="9713"/>
    <lineage>
        <taxon>Eukaryota</taxon>
        <taxon>Metazoa</taxon>
        <taxon>Chordata</taxon>
        <taxon>Craniata</taxon>
        <taxon>Vertebrata</taxon>
        <taxon>Euteleostomi</taxon>
        <taxon>Mammalia</taxon>
        <taxon>Eutheria</taxon>
        <taxon>Laurasiatheria</taxon>
        <taxon>Carnivora</taxon>
        <taxon>Caniformia</taxon>
        <taxon>Pinnipedia</taxon>
        <taxon>Phocidae</taxon>
        <taxon>Monachinae</taxon>
        <taxon>Lobodontini</taxon>
        <taxon>Leptonychotes</taxon>
    </lineage>
</organism>
<feature type="region of interest" description="Disordered" evidence="1">
    <location>
        <begin position="1"/>
        <end position="52"/>
    </location>
</feature>
<feature type="domain" description="3-hydroxyacyl-CoA dehydrogenase NAD binding" evidence="2">
    <location>
        <begin position="107"/>
        <end position="147"/>
    </location>
</feature>
<reference evidence="4" key="1">
    <citation type="submission" date="2025-08" db="UniProtKB">
        <authorList>
            <consortium name="RefSeq"/>
        </authorList>
    </citation>
    <scope>IDENTIFICATION</scope>
    <source>
        <tissue evidence="4">Liver</tissue>
    </source>
</reference>
<dbReference type="RefSeq" id="XP_030879298.1">
    <property type="nucleotide sequence ID" value="XM_031023438.1"/>
</dbReference>
<name>A0A7F8QGF1_LEPWE</name>
<dbReference type="GO" id="GO:0070403">
    <property type="term" value="F:NAD+ binding"/>
    <property type="evidence" value="ECO:0007669"/>
    <property type="project" value="InterPro"/>
</dbReference>
<dbReference type="KEGG" id="lww:115939208"/>
<dbReference type="Proteomes" id="UP000245341">
    <property type="component" value="Unplaced"/>
</dbReference>
<dbReference type="Gene3D" id="3.40.50.720">
    <property type="entry name" value="NAD(P)-binding Rossmann-like Domain"/>
    <property type="match status" value="1"/>
</dbReference>
<evidence type="ECO:0000313" key="3">
    <source>
        <dbReference type="Proteomes" id="UP000245341"/>
    </source>
</evidence>
<dbReference type="InterPro" id="IPR006176">
    <property type="entry name" value="3-OHacyl-CoA_DH_NAD-bd"/>
</dbReference>
<evidence type="ECO:0000259" key="2">
    <source>
        <dbReference type="Pfam" id="PF02737"/>
    </source>
</evidence>
<gene>
    <name evidence="4" type="primary">LOC115939208</name>
</gene>
<dbReference type="InterPro" id="IPR036291">
    <property type="entry name" value="NAD(P)-bd_dom_sf"/>
</dbReference>
<accession>A0A7F8QGF1</accession>
<evidence type="ECO:0000313" key="4">
    <source>
        <dbReference type="RefSeq" id="XP_030879298.1"/>
    </source>
</evidence>
<dbReference type="GO" id="GO:0006635">
    <property type="term" value="P:fatty acid beta-oxidation"/>
    <property type="evidence" value="ECO:0007669"/>
    <property type="project" value="TreeGrafter"/>
</dbReference>
<sequence>MEKVSRRHHWWGESESSDVSRPFESGSGKALRARNARGSVSLQGNPTEGTPIPETPKCYPFFFSFIFQKFGELAMTKESKALMGLYHGQVLCKKNKFGAPQKEVKHLAILGAGLMGAGIAQVSVDKGLKTILKDATLAGLGRGQQQVFKG</sequence>
<protein>
    <submittedName>
        <fullName evidence="4">Trifunctional enzyme subunit alpha, mitochondrial-like</fullName>
    </submittedName>
</protein>
<dbReference type="GO" id="GO:0004300">
    <property type="term" value="F:enoyl-CoA hydratase activity"/>
    <property type="evidence" value="ECO:0007669"/>
    <property type="project" value="TreeGrafter"/>
</dbReference>
<evidence type="ECO:0000256" key="1">
    <source>
        <dbReference type="SAM" id="MobiDB-lite"/>
    </source>
</evidence>
<keyword evidence="3" id="KW-1185">Reference proteome</keyword>
<feature type="compositionally biased region" description="Polar residues" evidence="1">
    <location>
        <begin position="38"/>
        <end position="48"/>
    </location>
</feature>
<dbReference type="SUPFAM" id="SSF51735">
    <property type="entry name" value="NAD(P)-binding Rossmann-fold domains"/>
    <property type="match status" value="1"/>
</dbReference>
<proteinExistence type="predicted"/>
<dbReference type="PANTHER" id="PTHR43612:SF3">
    <property type="entry name" value="TRIFUNCTIONAL ENZYME SUBUNIT ALPHA, MITOCHONDRIAL"/>
    <property type="match status" value="1"/>
</dbReference>
<dbReference type="GO" id="GO:0016509">
    <property type="term" value="F:long-chain (3S)-3-hydroxyacyl-CoA dehydrogenase (NAD+) activity"/>
    <property type="evidence" value="ECO:0007669"/>
    <property type="project" value="TreeGrafter"/>
</dbReference>
<dbReference type="OrthoDB" id="10004768at2759"/>
<dbReference type="PANTHER" id="PTHR43612">
    <property type="entry name" value="TRIFUNCTIONAL ENZYME SUBUNIT ALPHA"/>
    <property type="match status" value="1"/>
</dbReference>
<dbReference type="AlphaFoldDB" id="A0A7F8QGF1"/>
<dbReference type="Pfam" id="PF02737">
    <property type="entry name" value="3HCDH_N"/>
    <property type="match status" value="1"/>
</dbReference>
<dbReference type="GO" id="GO:0016507">
    <property type="term" value="C:mitochondrial fatty acid beta-oxidation multienzyme complex"/>
    <property type="evidence" value="ECO:0007669"/>
    <property type="project" value="TreeGrafter"/>
</dbReference>
<dbReference type="GeneID" id="115939208"/>
<dbReference type="InterPro" id="IPR050136">
    <property type="entry name" value="FA_oxidation_alpha_subunit"/>
</dbReference>